<dbReference type="EMBL" id="KB870807">
    <property type="protein sequence ID" value="EOA32924.1"/>
    <property type="molecule type" value="Genomic_DNA"/>
</dbReference>
<proteinExistence type="predicted"/>
<dbReference type="SMART" id="SM00579">
    <property type="entry name" value="FBD"/>
    <property type="match status" value="1"/>
</dbReference>
<gene>
    <name evidence="2" type="ORF">CARUB_v10016250mg</name>
</gene>
<organism evidence="2 3">
    <name type="scientific">Capsella rubella</name>
    <dbReference type="NCBI Taxonomy" id="81985"/>
    <lineage>
        <taxon>Eukaryota</taxon>
        <taxon>Viridiplantae</taxon>
        <taxon>Streptophyta</taxon>
        <taxon>Embryophyta</taxon>
        <taxon>Tracheophyta</taxon>
        <taxon>Spermatophyta</taxon>
        <taxon>Magnoliopsida</taxon>
        <taxon>eudicotyledons</taxon>
        <taxon>Gunneridae</taxon>
        <taxon>Pentapetalae</taxon>
        <taxon>rosids</taxon>
        <taxon>malvids</taxon>
        <taxon>Brassicales</taxon>
        <taxon>Brassicaceae</taxon>
        <taxon>Camelineae</taxon>
        <taxon>Capsella</taxon>
    </lineage>
</organism>
<dbReference type="InterPro" id="IPR055411">
    <property type="entry name" value="LRR_FXL15/At3g58940/PEG3-like"/>
</dbReference>
<dbReference type="InterPro" id="IPR055294">
    <property type="entry name" value="FBL60-like"/>
</dbReference>
<dbReference type="AlphaFoldDB" id="R0HSZ7"/>
<dbReference type="PANTHER" id="PTHR31293:SF12">
    <property type="entry name" value="RNI-LIKE SUPERFAMILY PROTEIN"/>
    <property type="match status" value="1"/>
</dbReference>
<evidence type="ECO:0000259" key="1">
    <source>
        <dbReference type="PROSITE" id="PS50181"/>
    </source>
</evidence>
<dbReference type="CDD" id="cd22160">
    <property type="entry name" value="F-box_AtFBL13-like"/>
    <property type="match status" value="1"/>
</dbReference>
<dbReference type="Pfam" id="PF24758">
    <property type="entry name" value="LRR_At5g56370"/>
    <property type="match status" value="1"/>
</dbReference>
<feature type="domain" description="F-box" evidence="1">
    <location>
        <begin position="4"/>
        <end position="40"/>
    </location>
</feature>
<reference evidence="3" key="1">
    <citation type="journal article" date="2013" name="Nat. Genet.">
        <title>The Capsella rubella genome and the genomic consequences of rapid mating system evolution.</title>
        <authorList>
            <person name="Slotte T."/>
            <person name="Hazzouri K.M."/>
            <person name="Agren J.A."/>
            <person name="Koenig D."/>
            <person name="Maumus F."/>
            <person name="Guo Y.L."/>
            <person name="Steige K."/>
            <person name="Platts A.E."/>
            <person name="Escobar J.S."/>
            <person name="Newman L.K."/>
            <person name="Wang W."/>
            <person name="Mandakova T."/>
            <person name="Vello E."/>
            <person name="Smith L.M."/>
            <person name="Henz S.R."/>
            <person name="Steffen J."/>
            <person name="Takuno S."/>
            <person name="Brandvain Y."/>
            <person name="Coop G."/>
            <person name="Andolfatto P."/>
            <person name="Hu T.T."/>
            <person name="Blanchette M."/>
            <person name="Clark R.M."/>
            <person name="Quesneville H."/>
            <person name="Nordborg M."/>
            <person name="Gaut B.S."/>
            <person name="Lysak M.A."/>
            <person name="Jenkins J."/>
            <person name="Grimwood J."/>
            <person name="Chapman J."/>
            <person name="Prochnik S."/>
            <person name="Shu S."/>
            <person name="Rokhsar D."/>
            <person name="Schmutz J."/>
            <person name="Weigel D."/>
            <person name="Wright S.I."/>
        </authorList>
    </citation>
    <scope>NUCLEOTIDE SEQUENCE [LARGE SCALE GENOMIC DNA]</scope>
    <source>
        <strain evidence="3">cv. Monte Gargano</strain>
    </source>
</reference>
<dbReference type="PROSITE" id="PS50181">
    <property type="entry name" value="FBOX"/>
    <property type="match status" value="1"/>
</dbReference>
<dbReference type="KEGG" id="crb:17892738"/>
<keyword evidence="3" id="KW-1185">Reference proteome</keyword>
<name>R0HSZ7_9BRAS</name>
<dbReference type="InterPro" id="IPR053781">
    <property type="entry name" value="F-box_AtFBL13-like"/>
</dbReference>
<dbReference type="Pfam" id="PF00646">
    <property type="entry name" value="F-box"/>
    <property type="match status" value="1"/>
</dbReference>
<dbReference type="InterPro" id="IPR036047">
    <property type="entry name" value="F-box-like_dom_sf"/>
</dbReference>
<accession>R0HSZ7</accession>
<sequence length="458" mass="52426">MSGQDAISRLPDEVLACILSSLTTKQAASTSVLSKRWRNVFAFVNNLDLDDRDSVRTLARHRRENSKRFKAFVSSFLDTQGSSKFIKKFTLKIHVNVQNRYGLDPACVESWICNVLDRGVVDLDLSIITFQGKSPPVLTLDVMRKTLVKLSLNLGRCFIVKLPQDISLPLLRTLCLNSVGFDRDCDVVGTLLSRCPFLEEIYFEESNSKKPSLPVQIQWSSSSLKRLSIRFNDFVKISFDFPNLVFFELSYESGSEFLNVNLDSLIEARLNHRCPTRGYDYSHVNLIHLINGISNVRTLHLCSLFLDEMIFTFYFTFNEILPMFHNLVCLSIESKKSRGWKILPHIIRNSPNLETLIFKGLKHRCDVCSGDVCDCYLSSRRNRPSCLTASRVKVLEILDYRVYCRSDESQLKHFLAKLTCLEVVKLSASNLDMPPTGWHKSLRTIPRASRNCKFQVIP</sequence>
<evidence type="ECO:0000313" key="2">
    <source>
        <dbReference type="EMBL" id="EOA32924.1"/>
    </source>
</evidence>
<dbReference type="OrthoDB" id="1112167at2759"/>
<dbReference type="SUPFAM" id="SSF52047">
    <property type="entry name" value="RNI-like"/>
    <property type="match status" value="1"/>
</dbReference>
<dbReference type="PANTHER" id="PTHR31293">
    <property type="entry name" value="RNI-LIKE SUPERFAMILY PROTEIN"/>
    <property type="match status" value="1"/>
</dbReference>
<dbReference type="InterPro" id="IPR006566">
    <property type="entry name" value="FBD"/>
</dbReference>
<dbReference type="Gene3D" id="3.80.10.10">
    <property type="entry name" value="Ribonuclease Inhibitor"/>
    <property type="match status" value="1"/>
</dbReference>
<protein>
    <recommendedName>
        <fullName evidence="1">F-box domain-containing protein</fullName>
    </recommendedName>
</protein>
<dbReference type="STRING" id="81985.R0HSZ7"/>
<dbReference type="InterPro" id="IPR001810">
    <property type="entry name" value="F-box_dom"/>
</dbReference>
<evidence type="ECO:0000313" key="3">
    <source>
        <dbReference type="Proteomes" id="UP000029121"/>
    </source>
</evidence>
<dbReference type="SUPFAM" id="SSF81383">
    <property type="entry name" value="F-box domain"/>
    <property type="match status" value="1"/>
</dbReference>
<dbReference type="InterPro" id="IPR032675">
    <property type="entry name" value="LRR_dom_sf"/>
</dbReference>
<dbReference type="Proteomes" id="UP000029121">
    <property type="component" value="Unassembled WGS sequence"/>
</dbReference>
<dbReference type="Gene3D" id="1.20.1280.50">
    <property type="match status" value="1"/>
</dbReference>